<dbReference type="EMBL" id="VYKK01000008">
    <property type="protein sequence ID" value="KAA9005411.1"/>
    <property type="molecule type" value="Genomic_DNA"/>
</dbReference>
<dbReference type="PANTHER" id="PTHR43280:SF28">
    <property type="entry name" value="HTH-TYPE TRANSCRIPTIONAL ACTIVATOR RHAS"/>
    <property type="match status" value="1"/>
</dbReference>
<dbReference type="PROSITE" id="PS00041">
    <property type="entry name" value="HTH_ARAC_FAMILY_1"/>
    <property type="match status" value="1"/>
</dbReference>
<dbReference type="InterPro" id="IPR003313">
    <property type="entry name" value="AraC-bd"/>
</dbReference>
<dbReference type="RefSeq" id="WP_150457724.1">
    <property type="nucleotide sequence ID" value="NZ_VYKK01000008.1"/>
</dbReference>
<evidence type="ECO:0000256" key="1">
    <source>
        <dbReference type="ARBA" id="ARBA00023015"/>
    </source>
</evidence>
<dbReference type="InterPro" id="IPR009057">
    <property type="entry name" value="Homeodomain-like_sf"/>
</dbReference>
<dbReference type="PROSITE" id="PS01124">
    <property type="entry name" value="HTH_ARAC_FAMILY_2"/>
    <property type="match status" value="1"/>
</dbReference>
<dbReference type="Gene3D" id="2.60.120.10">
    <property type="entry name" value="Jelly Rolls"/>
    <property type="match status" value="1"/>
</dbReference>
<evidence type="ECO:0000256" key="2">
    <source>
        <dbReference type="ARBA" id="ARBA00023125"/>
    </source>
</evidence>
<dbReference type="Proteomes" id="UP000367750">
    <property type="component" value="Unassembled WGS sequence"/>
</dbReference>
<dbReference type="Pfam" id="PF02311">
    <property type="entry name" value="AraC_binding"/>
    <property type="match status" value="1"/>
</dbReference>
<dbReference type="SMART" id="SM00342">
    <property type="entry name" value="HTH_ARAC"/>
    <property type="match status" value="1"/>
</dbReference>
<dbReference type="SUPFAM" id="SSF46689">
    <property type="entry name" value="Homeodomain-like"/>
    <property type="match status" value="2"/>
</dbReference>
<evidence type="ECO:0000259" key="4">
    <source>
        <dbReference type="PROSITE" id="PS01124"/>
    </source>
</evidence>
<dbReference type="InterPro" id="IPR037923">
    <property type="entry name" value="HTH-like"/>
</dbReference>
<dbReference type="GO" id="GO:0003700">
    <property type="term" value="F:DNA-binding transcription factor activity"/>
    <property type="evidence" value="ECO:0007669"/>
    <property type="project" value="InterPro"/>
</dbReference>
<dbReference type="PANTHER" id="PTHR43280">
    <property type="entry name" value="ARAC-FAMILY TRANSCRIPTIONAL REGULATOR"/>
    <property type="match status" value="1"/>
</dbReference>
<dbReference type="InterPro" id="IPR018060">
    <property type="entry name" value="HTH_AraC"/>
</dbReference>
<evidence type="ECO:0000256" key="3">
    <source>
        <dbReference type="ARBA" id="ARBA00023163"/>
    </source>
</evidence>
<name>A0A5J5GBN2_9BACL</name>
<dbReference type="InterPro" id="IPR018062">
    <property type="entry name" value="HTH_AraC-typ_CS"/>
</dbReference>
<gene>
    <name evidence="5" type="ORF">F4V43_08040</name>
</gene>
<dbReference type="SUPFAM" id="SSF51215">
    <property type="entry name" value="Regulatory protein AraC"/>
    <property type="match status" value="1"/>
</dbReference>
<feature type="domain" description="HTH araC/xylS-type" evidence="4">
    <location>
        <begin position="189"/>
        <end position="287"/>
    </location>
</feature>
<dbReference type="GO" id="GO:0043565">
    <property type="term" value="F:sequence-specific DNA binding"/>
    <property type="evidence" value="ECO:0007669"/>
    <property type="project" value="InterPro"/>
</dbReference>
<dbReference type="AlphaFoldDB" id="A0A5J5GBN2"/>
<keyword evidence="2" id="KW-0238">DNA-binding</keyword>
<dbReference type="OrthoDB" id="9799319at2"/>
<dbReference type="CDD" id="cd02208">
    <property type="entry name" value="cupin_RmlC-like"/>
    <property type="match status" value="1"/>
</dbReference>
<dbReference type="Gene3D" id="1.10.10.60">
    <property type="entry name" value="Homeodomain-like"/>
    <property type="match status" value="2"/>
</dbReference>
<keyword evidence="3" id="KW-0804">Transcription</keyword>
<keyword evidence="1" id="KW-0805">Transcription regulation</keyword>
<evidence type="ECO:0000313" key="6">
    <source>
        <dbReference type="Proteomes" id="UP000367750"/>
    </source>
</evidence>
<accession>A0A5J5GBN2</accession>
<evidence type="ECO:0000313" key="5">
    <source>
        <dbReference type="EMBL" id="KAA9005411.1"/>
    </source>
</evidence>
<protein>
    <submittedName>
        <fullName evidence="5">AraC family transcriptional regulator</fullName>
    </submittedName>
</protein>
<proteinExistence type="predicted"/>
<dbReference type="InterPro" id="IPR014710">
    <property type="entry name" value="RmlC-like_jellyroll"/>
</dbReference>
<keyword evidence="6" id="KW-1185">Reference proteome</keyword>
<organism evidence="5 6">
    <name type="scientific">Paenibacillus spiritus</name>
    <dbReference type="NCBI Taxonomy" id="2496557"/>
    <lineage>
        <taxon>Bacteria</taxon>
        <taxon>Bacillati</taxon>
        <taxon>Bacillota</taxon>
        <taxon>Bacilli</taxon>
        <taxon>Bacillales</taxon>
        <taxon>Paenibacillaceae</taxon>
        <taxon>Paenibacillus</taxon>
    </lineage>
</organism>
<comment type="caution">
    <text evidence="5">The sequence shown here is derived from an EMBL/GenBank/DDBJ whole genome shotgun (WGS) entry which is preliminary data.</text>
</comment>
<dbReference type="Pfam" id="PF12833">
    <property type="entry name" value="HTH_18"/>
    <property type="match status" value="1"/>
</dbReference>
<sequence>MNLFLEIPKLNRHFPFRCFTNQGDTLVYPHWHKEIEIIYVTKGTLQLGINDEPVQMRQGEIQFINGGEVHFFLASPDSERAVIQFDLQLFQEVLAWSGEDIALRDVFTQMAHSSLEWPEETASRMRKLIEDIFRENAERGPAWGYRLKARVFDMFALIVREVPSDPHAADPRISEDALNRSRDTLGKLERIFNYVESHYREPISLGEVADYMGFSPYYFTKLFKRNTGMTFIEFLNEYRLNKAKWLLLNEETSMAEVAESAGFGSVKTFHHLFKESTGVSPLRYRRTIFGNNTTRM</sequence>
<reference evidence="5 6" key="1">
    <citation type="submission" date="2019-09" db="EMBL/GenBank/DDBJ databases">
        <title>Bacillus ochoae sp. nov., Paenibacillus whitsoniae sp. nov., Paenibacillus spiritus sp. nov. Isolated from the Mars Exploration Rover during spacecraft assembly.</title>
        <authorList>
            <person name="Seuylemezian A."/>
            <person name="Vaishampayan P."/>
        </authorList>
    </citation>
    <scope>NUCLEOTIDE SEQUENCE [LARGE SCALE GENOMIC DNA]</scope>
    <source>
        <strain evidence="5 6">MER_111</strain>
    </source>
</reference>